<proteinExistence type="predicted"/>
<reference evidence="2 3" key="1">
    <citation type="submission" date="2023-04" db="EMBL/GenBank/DDBJ databases">
        <title>Genome of Basidiobolus ranarum AG-B5.</title>
        <authorList>
            <person name="Stajich J.E."/>
            <person name="Carter-House D."/>
            <person name="Gryganskyi A."/>
        </authorList>
    </citation>
    <scope>NUCLEOTIDE SEQUENCE [LARGE SCALE GENOMIC DNA]</scope>
    <source>
        <strain evidence="2 3">AG-B5</strain>
    </source>
</reference>
<protein>
    <recommendedName>
        <fullName evidence="4">Ribosomal protein/NADH dehydrogenase domain-containing protein</fullName>
    </recommendedName>
</protein>
<evidence type="ECO:0000256" key="1">
    <source>
        <dbReference type="SAM" id="MobiDB-lite"/>
    </source>
</evidence>
<feature type="region of interest" description="Disordered" evidence="1">
    <location>
        <begin position="120"/>
        <end position="139"/>
    </location>
</feature>
<evidence type="ECO:0008006" key="4">
    <source>
        <dbReference type="Google" id="ProtNLM"/>
    </source>
</evidence>
<comment type="caution">
    <text evidence="2">The sequence shown here is derived from an EMBL/GenBank/DDBJ whole genome shotgun (WGS) entry which is preliminary data.</text>
</comment>
<sequence length="199" mass="22721">MKKLPNTQRIVNRLKFGVGATKLNPDIRKLTFEYRTRDPSPTVRFIEKTLPRLQFHNPGVSFEILRHTPVKFKPIRERKPREGQAAPQEAEKVEEGATEVVEEVKPVENTVEEVAEQAVEESVEAETSAPTPVTNEKPVEKKIRPTLKIEFANAKTTTWKLKNIHSKSIIEKLVNVSSENPNPKPENLYLKVKKPEVEL</sequence>
<evidence type="ECO:0000313" key="2">
    <source>
        <dbReference type="EMBL" id="KAK9766138.1"/>
    </source>
</evidence>
<organism evidence="2 3">
    <name type="scientific">Basidiobolus ranarum</name>
    <dbReference type="NCBI Taxonomy" id="34480"/>
    <lineage>
        <taxon>Eukaryota</taxon>
        <taxon>Fungi</taxon>
        <taxon>Fungi incertae sedis</taxon>
        <taxon>Zoopagomycota</taxon>
        <taxon>Entomophthoromycotina</taxon>
        <taxon>Basidiobolomycetes</taxon>
        <taxon>Basidiobolales</taxon>
        <taxon>Basidiobolaceae</taxon>
        <taxon>Basidiobolus</taxon>
    </lineage>
</organism>
<keyword evidence="3" id="KW-1185">Reference proteome</keyword>
<dbReference type="EMBL" id="JASJQH010000186">
    <property type="protein sequence ID" value="KAK9766138.1"/>
    <property type="molecule type" value="Genomic_DNA"/>
</dbReference>
<feature type="region of interest" description="Disordered" evidence="1">
    <location>
        <begin position="76"/>
        <end position="109"/>
    </location>
</feature>
<evidence type="ECO:0000313" key="3">
    <source>
        <dbReference type="Proteomes" id="UP001479436"/>
    </source>
</evidence>
<dbReference type="Proteomes" id="UP001479436">
    <property type="component" value="Unassembled WGS sequence"/>
</dbReference>
<accession>A0ABR2WX87</accession>
<gene>
    <name evidence="2" type="ORF">K7432_005013</name>
</gene>
<name>A0ABR2WX87_9FUNG</name>